<organism evidence="2 3">
    <name type="scientific">Halobellus rubicundus</name>
    <dbReference type="NCBI Taxonomy" id="2996466"/>
    <lineage>
        <taxon>Archaea</taxon>
        <taxon>Methanobacteriati</taxon>
        <taxon>Methanobacteriota</taxon>
        <taxon>Stenosarchaea group</taxon>
        <taxon>Halobacteria</taxon>
        <taxon>Halobacteriales</taxon>
        <taxon>Haloferacaceae</taxon>
        <taxon>Halobellus</taxon>
    </lineage>
</organism>
<evidence type="ECO:0000313" key="2">
    <source>
        <dbReference type="EMBL" id="MFA1611262.1"/>
    </source>
</evidence>
<reference evidence="2 3" key="1">
    <citation type="submission" date="2024-08" db="EMBL/GenBank/DDBJ databases">
        <title>Halobellus sp. MBLA0158 whole genome sequence.</title>
        <authorList>
            <person name="Hwang C.Y."/>
            <person name="Cho E.-S."/>
            <person name="Seo M.-J."/>
        </authorList>
    </citation>
    <scope>NUCLEOTIDE SEQUENCE [LARGE SCALE GENOMIC DNA]</scope>
    <source>
        <strain evidence="2 3">MBLA0158</strain>
    </source>
</reference>
<dbReference type="AlphaFoldDB" id="A0ABD5MD93"/>
<evidence type="ECO:0000313" key="3">
    <source>
        <dbReference type="Proteomes" id="UP001570511"/>
    </source>
</evidence>
<sequence length="96" mass="10631">MSDRDCPARVVVRRPMNDHGTMTVELCETNEIRHVCEYATPELERRLGSLPAEAVLPLAMARVGVRANVWRAVAIPDRRAADAAAVESDRGLRQPP</sequence>
<accession>A0ABD5MD93</accession>
<name>A0ABD5MD93_9EURY</name>
<evidence type="ECO:0000259" key="1">
    <source>
        <dbReference type="Pfam" id="PF26006"/>
    </source>
</evidence>
<dbReference type="Proteomes" id="UP001570511">
    <property type="component" value="Unassembled WGS sequence"/>
</dbReference>
<dbReference type="Pfam" id="PF26006">
    <property type="entry name" value="DUF7999"/>
    <property type="match status" value="1"/>
</dbReference>
<dbReference type="RefSeq" id="WP_372389430.1">
    <property type="nucleotide sequence ID" value="NZ_JBGNYA010000001.1"/>
</dbReference>
<keyword evidence="3" id="KW-1185">Reference proteome</keyword>
<protein>
    <recommendedName>
        <fullName evidence="1">DUF7999 domain-containing protein</fullName>
    </recommendedName>
</protein>
<feature type="domain" description="DUF7999" evidence="1">
    <location>
        <begin position="4"/>
        <end position="78"/>
    </location>
</feature>
<gene>
    <name evidence="2" type="ORF">OS889_09640</name>
</gene>
<dbReference type="InterPro" id="IPR058312">
    <property type="entry name" value="DUF7999"/>
</dbReference>
<dbReference type="EMBL" id="JBGNYA010000001">
    <property type="protein sequence ID" value="MFA1611262.1"/>
    <property type="molecule type" value="Genomic_DNA"/>
</dbReference>
<comment type="caution">
    <text evidence="2">The sequence shown here is derived from an EMBL/GenBank/DDBJ whole genome shotgun (WGS) entry which is preliminary data.</text>
</comment>
<proteinExistence type="predicted"/>